<evidence type="ECO:0000256" key="1">
    <source>
        <dbReference type="ARBA" id="ARBA00022670"/>
    </source>
</evidence>
<dbReference type="InterPro" id="IPR001314">
    <property type="entry name" value="Peptidase_S1A"/>
</dbReference>
<keyword evidence="1 7" id="KW-0645">Protease</keyword>
<evidence type="ECO:0000256" key="5">
    <source>
        <dbReference type="ARBA" id="ARBA00023145"/>
    </source>
</evidence>
<evidence type="ECO:0000256" key="2">
    <source>
        <dbReference type="ARBA" id="ARBA00022729"/>
    </source>
</evidence>
<feature type="signal peptide" evidence="8">
    <location>
        <begin position="1"/>
        <end position="20"/>
    </location>
</feature>
<dbReference type="InterPro" id="IPR018114">
    <property type="entry name" value="TRYPSIN_HIS"/>
</dbReference>
<dbReference type="PROSITE" id="PS00134">
    <property type="entry name" value="TRYPSIN_HIS"/>
    <property type="match status" value="1"/>
</dbReference>
<evidence type="ECO:0000313" key="10">
    <source>
        <dbReference type="EMBL" id="EPQ02091.1"/>
    </source>
</evidence>
<dbReference type="GO" id="GO:0006508">
    <property type="term" value="P:proteolysis"/>
    <property type="evidence" value="ECO:0007669"/>
    <property type="project" value="UniProtKB-KW"/>
</dbReference>
<protein>
    <submittedName>
        <fullName evidence="10">Granzyme B</fullName>
    </submittedName>
</protein>
<dbReference type="CDD" id="cd00190">
    <property type="entry name" value="Tryp_SPc"/>
    <property type="match status" value="1"/>
</dbReference>
<dbReference type="InterPro" id="IPR009003">
    <property type="entry name" value="Peptidase_S1_PA"/>
</dbReference>
<dbReference type="Gene3D" id="2.40.10.10">
    <property type="entry name" value="Trypsin-like serine proteases"/>
    <property type="match status" value="2"/>
</dbReference>
<dbReference type="Proteomes" id="UP000052978">
    <property type="component" value="Unassembled WGS sequence"/>
</dbReference>
<evidence type="ECO:0000256" key="8">
    <source>
        <dbReference type="SAM" id="SignalP"/>
    </source>
</evidence>
<proteinExistence type="predicted"/>
<dbReference type="PRINTS" id="PR00722">
    <property type="entry name" value="CHYMOTRYPSIN"/>
</dbReference>
<dbReference type="Pfam" id="PF00089">
    <property type="entry name" value="Trypsin"/>
    <property type="match status" value="1"/>
</dbReference>
<dbReference type="PANTHER" id="PTHR24271:SF81">
    <property type="entry name" value="GRANZYME B"/>
    <property type="match status" value="1"/>
</dbReference>
<dbReference type="FunFam" id="2.40.10.10:FF:000014">
    <property type="entry name" value="Complement factor D"/>
    <property type="match status" value="1"/>
</dbReference>
<feature type="chain" id="PRO_5004543033" evidence="8">
    <location>
        <begin position="21"/>
        <end position="261"/>
    </location>
</feature>
<dbReference type="AlphaFoldDB" id="S7MEI4"/>
<dbReference type="FunFam" id="2.40.10.10:FF:000068">
    <property type="entry name" value="transmembrane protease serine 2"/>
    <property type="match status" value="1"/>
</dbReference>
<keyword evidence="3 7" id="KW-0378">Hydrolase</keyword>
<feature type="domain" description="Peptidase S1" evidence="9">
    <location>
        <begin position="23"/>
        <end position="248"/>
    </location>
</feature>
<evidence type="ECO:0000256" key="4">
    <source>
        <dbReference type="ARBA" id="ARBA00022825"/>
    </source>
</evidence>
<dbReference type="InterPro" id="IPR033116">
    <property type="entry name" value="TRYPSIN_SER"/>
</dbReference>
<accession>S7MEI4</accession>
<dbReference type="SMART" id="SM00020">
    <property type="entry name" value="Tryp_SPc"/>
    <property type="match status" value="1"/>
</dbReference>
<sequence>MQPPLLMLLLAFFLLPAAEAGEIIGGHEAKPHSHPYMAYLHITNEKEFRCGGVLVEKNFVLTAAHCKGRSISVTLGAHNIEKKEKTQQVIPVKRAIPHPDYNPEKYSNDIMLLQLAKNIKQTDAVKPLPLPRGKNRLKPGQKCTVAGWGMVTTWGKYPDTLQEVQLTLQKDEECEGHYNLRRYYNRTIQLCVGDPSEDKASFKGDSGGPLLCKNEIQGIVSYGSKYGEPPRAFTKVTSYLPWIKKTMKSLQLQDADHLLWS</sequence>
<evidence type="ECO:0000259" key="9">
    <source>
        <dbReference type="PROSITE" id="PS50240"/>
    </source>
</evidence>
<dbReference type="InterPro" id="IPR043504">
    <property type="entry name" value="Peptidase_S1_PA_chymotrypsin"/>
</dbReference>
<keyword evidence="11" id="KW-1185">Reference proteome</keyword>
<evidence type="ECO:0000313" key="11">
    <source>
        <dbReference type="Proteomes" id="UP000052978"/>
    </source>
</evidence>
<keyword evidence="5" id="KW-0865">Zymogen</keyword>
<dbReference type="InterPro" id="IPR001254">
    <property type="entry name" value="Trypsin_dom"/>
</dbReference>
<dbReference type="EMBL" id="KE161168">
    <property type="protein sequence ID" value="EPQ02091.1"/>
    <property type="molecule type" value="Genomic_DNA"/>
</dbReference>
<dbReference type="eggNOG" id="KOG3627">
    <property type="taxonomic scope" value="Eukaryota"/>
</dbReference>
<dbReference type="GO" id="GO:0004252">
    <property type="term" value="F:serine-type endopeptidase activity"/>
    <property type="evidence" value="ECO:0007669"/>
    <property type="project" value="InterPro"/>
</dbReference>
<evidence type="ECO:0000256" key="6">
    <source>
        <dbReference type="ARBA" id="ARBA00023157"/>
    </source>
</evidence>
<dbReference type="PROSITE" id="PS50240">
    <property type="entry name" value="TRYPSIN_DOM"/>
    <property type="match status" value="1"/>
</dbReference>
<dbReference type="SUPFAM" id="SSF50494">
    <property type="entry name" value="Trypsin-like serine proteases"/>
    <property type="match status" value="1"/>
</dbReference>
<name>S7MEI4_MYOBR</name>
<gene>
    <name evidence="10" type="ORF">D623_10004460</name>
</gene>
<dbReference type="PROSITE" id="PS00135">
    <property type="entry name" value="TRYPSIN_SER"/>
    <property type="match status" value="1"/>
</dbReference>
<dbReference type="OrthoDB" id="5565075at2759"/>
<dbReference type="PANTHER" id="PTHR24271">
    <property type="entry name" value="KALLIKREIN-RELATED"/>
    <property type="match status" value="1"/>
</dbReference>
<evidence type="ECO:0000256" key="3">
    <source>
        <dbReference type="ARBA" id="ARBA00022801"/>
    </source>
</evidence>
<keyword evidence="6" id="KW-1015">Disulfide bond</keyword>
<dbReference type="KEGG" id="myb:102255120"/>
<dbReference type="GO" id="GO:0005737">
    <property type="term" value="C:cytoplasm"/>
    <property type="evidence" value="ECO:0007669"/>
    <property type="project" value="TreeGrafter"/>
</dbReference>
<reference evidence="10 11" key="1">
    <citation type="journal article" date="2013" name="Nat. Commun.">
        <title>Genome analysis reveals insights into physiology and longevity of the Brandt's bat Myotis brandtii.</title>
        <authorList>
            <person name="Seim I."/>
            <person name="Fang X."/>
            <person name="Xiong Z."/>
            <person name="Lobanov A.V."/>
            <person name="Huang Z."/>
            <person name="Ma S."/>
            <person name="Feng Y."/>
            <person name="Turanov A.A."/>
            <person name="Zhu Y."/>
            <person name="Lenz T.L."/>
            <person name="Gerashchenko M.V."/>
            <person name="Fan D."/>
            <person name="Hee Yim S."/>
            <person name="Yao X."/>
            <person name="Jordan D."/>
            <person name="Xiong Y."/>
            <person name="Ma Y."/>
            <person name="Lyapunov A.N."/>
            <person name="Chen G."/>
            <person name="Kulakova O.I."/>
            <person name="Sun Y."/>
            <person name="Lee S.G."/>
            <person name="Bronson R.T."/>
            <person name="Moskalev A.A."/>
            <person name="Sunyaev S.R."/>
            <person name="Zhang G."/>
            <person name="Krogh A."/>
            <person name="Wang J."/>
            <person name="Gladyshev V.N."/>
        </authorList>
    </citation>
    <scope>NUCLEOTIDE SEQUENCE [LARGE SCALE GENOMIC DNA]</scope>
</reference>
<dbReference type="MEROPS" id="S01.096"/>
<organism evidence="10 11">
    <name type="scientific">Myotis brandtii</name>
    <name type="common">Brandt's bat</name>
    <dbReference type="NCBI Taxonomy" id="109478"/>
    <lineage>
        <taxon>Eukaryota</taxon>
        <taxon>Metazoa</taxon>
        <taxon>Chordata</taxon>
        <taxon>Craniata</taxon>
        <taxon>Vertebrata</taxon>
        <taxon>Euteleostomi</taxon>
        <taxon>Mammalia</taxon>
        <taxon>Eutheria</taxon>
        <taxon>Laurasiatheria</taxon>
        <taxon>Chiroptera</taxon>
        <taxon>Yangochiroptera</taxon>
        <taxon>Vespertilionidae</taxon>
        <taxon>Myotis</taxon>
    </lineage>
</organism>
<evidence type="ECO:0000256" key="7">
    <source>
        <dbReference type="RuleBase" id="RU363034"/>
    </source>
</evidence>
<keyword evidence="2 8" id="KW-0732">Signal</keyword>
<keyword evidence="4 7" id="KW-0720">Serine protease</keyword>